<dbReference type="GO" id="GO:0016020">
    <property type="term" value="C:membrane"/>
    <property type="evidence" value="ECO:0007669"/>
    <property type="project" value="UniProtKB-SubCell"/>
</dbReference>
<comment type="caution">
    <text evidence="6">The sequence shown here is derived from an EMBL/GenBank/DDBJ whole genome shotgun (WGS) entry which is preliminary data.</text>
</comment>
<evidence type="ECO:0000256" key="4">
    <source>
        <dbReference type="ARBA" id="ARBA00023136"/>
    </source>
</evidence>
<reference evidence="6" key="1">
    <citation type="submission" date="2017-09" db="EMBL/GenBank/DDBJ databases">
        <title>Contemporary evolution of a Lepidopteran species, Heliothis virescens, in response to modern agricultural practices.</title>
        <authorList>
            <person name="Fritz M.L."/>
            <person name="Deyonke A.M."/>
            <person name="Papanicolaou A."/>
            <person name="Micinski S."/>
            <person name="Westbrook J."/>
            <person name="Gould F."/>
        </authorList>
    </citation>
    <scope>NUCLEOTIDE SEQUENCE [LARGE SCALE GENOMIC DNA]</scope>
    <source>
        <strain evidence="6">HvINT-</strain>
        <tissue evidence="6">Whole body</tissue>
    </source>
</reference>
<comment type="subcellular location">
    <subcellularLocation>
        <location evidence="1">Membrane</location>
        <topology evidence="1">Multi-pass membrane protein</topology>
    </subcellularLocation>
</comment>
<protein>
    <recommendedName>
        <fullName evidence="7">Adenylate cyclase</fullName>
    </recommendedName>
</protein>
<keyword evidence="2 5" id="KW-0812">Transmembrane</keyword>
<evidence type="ECO:0000256" key="1">
    <source>
        <dbReference type="ARBA" id="ARBA00004141"/>
    </source>
</evidence>
<evidence type="ECO:0000256" key="3">
    <source>
        <dbReference type="ARBA" id="ARBA00022989"/>
    </source>
</evidence>
<dbReference type="GO" id="GO:0022857">
    <property type="term" value="F:transmembrane transporter activity"/>
    <property type="evidence" value="ECO:0007669"/>
    <property type="project" value="TreeGrafter"/>
</dbReference>
<evidence type="ECO:0000313" key="6">
    <source>
        <dbReference type="EMBL" id="PCG69504.1"/>
    </source>
</evidence>
<sequence length="190" mass="21100">MYIFARYRFNWDEVKYSIYSTYSLITHSIGTLFSISVFSRKLKADDAVLGMISTSSKICGALMMAFARTDVEAYLSPLLEILNGTTTIALRSIASKLVSSQELGKVYSLFGVAETMMPIIFAPMYSRVYIATLNVLPGTVFLVSVLATIPALGIFGWFYYQHKQDEKEKRLNVNMPNTPPLPGDVPVAPA</sequence>
<name>A0A2A4JD86_HELVI</name>
<dbReference type="PANTHER" id="PTHR23507:SF1">
    <property type="entry name" value="FI18259P1-RELATED"/>
    <property type="match status" value="1"/>
</dbReference>
<evidence type="ECO:0000256" key="5">
    <source>
        <dbReference type="SAM" id="Phobius"/>
    </source>
</evidence>
<dbReference type="PANTHER" id="PTHR23507">
    <property type="entry name" value="ZGC:174356"/>
    <property type="match status" value="1"/>
</dbReference>
<gene>
    <name evidence="6" type="ORF">B5V51_4023</name>
</gene>
<proteinExistence type="predicted"/>
<dbReference type="EMBL" id="NWSH01001989">
    <property type="protein sequence ID" value="PCG69504.1"/>
    <property type="molecule type" value="Genomic_DNA"/>
</dbReference>
<keyword evidence="3 5" id="KW-1133">Transmembrane helix</keyword>
<dbReference type="SUPFAM" id="SSF103473">
    <property type="entry name" value="MFS general substrate transporter"/>
    <property type="match status" value="1"/>
</dbReference>
<dbReference type="Gene3D" id="1.20.1250.20">
    <property type="entry name" value="MFS general substrate transporter like domains"/>
    <property type="match status" value="1"/>
</dbReference>
<feature type="transmembrane region" description="Helical" evidence="5">
    <location>
        <begin position="138"/>
        <end position="160"/>
    </location>
</feature>
<feature type="transmembrane region" description="Helical" evidence="5">
    <location>
        <begin position="106"/>
        <end position="126"/>
    </location>
</feature>
<keyword evidence="4 5" id="KW-0472">Membrane</keyword>
<dbReference type="AlphaFoldDB" id="A0A2A4JD86"/>
<accession>A0A2A4JD86</accession>
<evidence type="ECO:0008006" key="7">
    <source>
        <dbReference type="Google" id="ProtNLM"/>
    </source>
</evidence>
<organism evidence="6">
    <name type="scientific">Heliothis virescens</name>
    <name type="common">Tobacco budworm moth</name>
    <dbReference type="NCBI Taxonomy" id="7102"/>
    <lineage>
        <taxon>Eukaryota</taxon>
        <taxon>Metazoa</taxon>
        <taxon>Ecdysozoa</taxon>
        <taxon>Arthropoda</taxon>
        <taxon>Hexapoda</taxon>
        <taxon>Insecta</taxon>
        <taxon>Pterygota</taxon>
        <taxon>Neoptera</taxon>
        <taxon>Endopterygota</taxon>
        <taxon>Lepidoptera</taxon>
        <taxon>Glossata</taxon>
        <taxon>Ditrysia</taxon>
        <taxon>Noctuoidea</taxon>
        <taxon>Noctuidae</taxon>
        <taxon>Heliothinae</taxon>
        <taxon>Heliothis</taxon>
    </lineage>
</organism>
<dbReference type="InterPro" id="IPR036259">
    <property type="entry name" value="MFS_trans_sf"/>
</dbReference>
<evidence type="ECO:0000256" key="2">
    <source>
        <dbReference type="ARBA" id="ARBA00022692"/>
    </source>
</evidence>